<dbReference type="Proteomes" id="UP000030661">
    <property type="component" value="Unassembled WGS sequence"/>
</dbReference>
<dbReference type="GO" id="GO:0007165">
    <property type="term" value="P:signal transduction"/>
    <property type="evidence" value="ECO:0007669"/>
    <property type="project" value="UniProtKB-KW"/>
</dbReference>
<dbReference type="PANTHER" id="PTHR32089">
    <property type="entry name" value="METHYL-ACCEPTING CHEMOTAXIS PROTEIN MCPB"/>
    <property type="match status" value="1"/>
</dbReference>
<dbReference type="CDD" id="cd06225">
    <property type="entry name" value="HAMP"/>
    <property type="match status" value="1"/>
</dbReference>
<dbReference type="SMART" id="SM00304">
    <property type="entry name" value="HAMP"/>
    <property type="match status" value="1"/>
</dbReference>
<evidence type="ECO:0000256" key="4">
    <source>
        <dbReference type="SAM" id="Phobius"/>
    </source>
</evidence>
<dbReference type="GO" id="GO:0016020">
    <property type="term" value="C:membrane"/>
    <property type="evidence" value="ECO:0007669"/>
    <property type="project" value="InterPro"/>
</dbReference>
<dbReference type="GO" id="GO:0006935">
    <property type="term" value="P:chemotaxis"/>
    <property type="evidence" value="ECO:0007669"/>
    <property type="project" value="InterPro"/>
</dbReference>
<name>A0A081C9B8_VECG1</name>
<dbReference type="InterPro" id="IPR004089">
    <property type="entry name" value="MCPsignal_dom"/>
</dbReference>
<dbReference type="Gene3D" id="1.10.287.950">
    <property type="entry name" value="Methyl-accepting chemotaxis protein"/>
    <property type="match status" value="1"/>
</dbReference>
<feature type="transmembrane region" description="Helical" evidence="4">
    <location>
        <begin position="29"/>
        <end position="48"/>
    </location>
</feature>
<dbReference type="HOGENOM" id="CLU_511601_0_0_0"/>
<evidence type="ECO:0000256" key="2">
    <source>
        <dbReference type="ARBA" id="ARBA00029447"/>
    </source>
</evidence>
<dbReference type="PROSITE" id="PS50111">
    <property type="entry name" value="CHEMOTAXIS_TRANSDUC_2"/>
    <property type="match status" value="1"/>
</dbReference>
<protein>
    <submittedName>
        <fullName evidence="7">Methyl-accepting chemotaxis sensory transducer</fullName>
    </submittedName>
</protein>
<feature type="transmembrane region" description="Helical" evidence="4">
    <location>
        <begin position="212"/>
        <end position="234"/>
    </location>
</feature>
<evidence type="ECO:0000259" key="6">
    <source>
        <dbReference type="PROSITE" id="PS50885"/>
    </source>
</evidence>
<gene>
    <name evidence="7" type="ORF">U27_01072</name>
</gene>
<dbReference type="InterPro" id="IPR003660">
    <property type="entry name" value="HAMP_dom"/>
</dbReference>
<keyword evidence="1 3" id="KW-0807">Transducer</keyword>
<dbReference type="EMBL" id="DF820477">
    <property type="protein sequence ID" value="GAK61173.1"/>
    <property type="molecule type" value="Genomic_DNA"/>
</dbReference>
<keyword evidence="4" id="KW-0812">Transmembrane</keyword>
<evidence type="ECO:0000259" key="5">
    <source>
        <dbReference type="PROSITE" id="PS50111"/>
    </source>
</evidence>
<reference evidence="7" key="1">
    <citation type="journal article" date="2015" name="PeerJ">
        <title>First genomic representation of candidate bacterial phylum KSB3 points to enhanced environmental sensing as a trigger of wastewater bulking.</title>
        <authorList>
            <person name="Sekiguchi Y."/>
            <person name="Ohashi A."/>
            <person name="Parks D.H."/>
            <person name="Yamauchi T."/>
            <person name="Tyson G.W."/>
            <person name="Hugenholtz P."/>
        </authorList>
    </citation>
    <scope>NUCLEOTIDE SEQUENCE [LARGE SCALE GENOMIC DNA]</scope>
</reference>
<evidence type="ECO:0000256" key="3">
    <source>
        <dbReference type="PROSITE-ProRule" id="PRU00284"/>
    </source>
</evidence>
<dbReference type="PRINTS" id="PR00260">
    <property type="entry name" value="CHEMTRNSDUCR"/>
</dbReference>
<feature type="domain" description="Methyl-accepting transducer" evidence="5">
    <location>
        <begin position="288"/>
        <end position="524"/>
    </location>
</feature>
<organism evidence="7">
    <name type="scientific">Vecturithrix granuli</name>
    <dbReference type="NCBI Taxonomy" id="1499967"/>
    <lineage>
        <taxon>Bacteria</taxon>
        <taxon>Candidatus Moduliflexota</taxon>
        <taxon>Candidatus Vecturitrichia</taxon>
        <taxon>Candidatus Vecturitrichales</taxon>
        <taxon>Candidatus Vecturitrichaceae</taxon>
        <taxon>Candidatus Vecturithrix</taxon>
    </lineage>
</organism>
<dbReference type="PROSITE" id="PS50885">
    <property type="entry name" value="HAMP"/>
    <property type="match status" value="1"/>
</dbReference>
<feature type="domain" description="HAMP" evidence="6">
    <location>
        <begin position="231"/>
        <end position="283"/>
    </location>
</feature>
<evidence type="ECO:0000256" key="1">
    <source>
        <dbReference type="ARBA" id="ARBA00023224"/>
    </source>
</evidence>
<dbReference type="Pfam" id="PF00015">
    <property type="entry name" value="MCPsignal"/>
    <property type="match status" value="1"/>
</dbReference>
<keyword evidence="8" id="KW-1185">Reference proteome</keyword>
<evidence type="ECO:0000313" key="7">
    <source>
        <dbReference type="EMBL" id="GAK61173.1"/>
    </source>
</evidence>
<dbReference type="Gene3D" id="6.10.340.10">
    <property type="match status" value="1"/>
</dbReference>
<sequence>MMTQRVQRSGEQRDERQSIPFRRRISTKAGVFLGVLFVFICCGIWYSYYLCKQTVYEEIQQRGVWIARNVGDKIRGALLNKDYTRIETIIKSFDFKEDIQYIKVFDTVNTQVFSQYKDSRAFSRSDVFQPLACDQLVPEISRFSVGNERFLHIGLRIAQPSDILQKQGVETTVFLTQQPASSAKSRCLGMLHLGFSLRAADETLRLLKISSALLTGGTLLLSCIGLVLLAQMVVRPLGRLSALVSHMAAGELRQTLPITSTTEIQLLEVGLSNLLSALQKCTANLKNVKEYIASTSEDILDITEEQVGVHQKQIMLMYRISQNFDDLTTLSVQAANSMTSMMQEGESGLHIAKNSGKTIQDAISSIEEIREQVAKNTERVMLLGEKIAQIDHVVKIITTIADQTKLIAFNASIEAAGAGEAGGRFSVVATEVRRLANTVVESVEEMKNSVSAIQTSASELILSSETGIHKVNQGTSLIAEIGQIVQHRITALNTIAQAAQKISDTLQQQQLQTSSMAESVKEIASSSEQILETAKRASEIARDLHDYAEKLTTATQQFLT</sequence>
<dbReference type="Pfam" id="PF00672">
    <property type="entry name" value="HAMP"/>
    <property type="match status" value="1"/>
</dbReference>
<keyword evidence="4" id="KW-1133">Transmembrane helix</keyword>
<evidence type="ECO:0000313" key="8">
    <source>
        <dbReference type="Proteomes" id="UP000030661"/>
    </source>
</evidence>
<dbReference type="PANTHER" id="PTHR32089:SF112">
    <property type="entry name" value="LYSOZYME-LIKE PROTEIN-RELATED"/>
    <property type="match status" value="1"/>
</dbReference>
<dbReference type="AlphaFoldDB" id="A0A081C9B8"/>
<proteinExistence type="inferred from homology"/>
<dbReference type="SUPFAM" id="SSF58104">
    <property type="entry name" value="Methyl-accepting chemotaxis protein (MCP) signaling domain"/>
    <property type="match status" value="1"/>
</dbReference>
<comment type="similarity">
    <text evidence="2">Belongs to the methyl-accepting chemotaxis (MCP) protein family.</text>
</comment>
<dbReference type="SMART" id="SM00283">
    <property type="entry name" value="MA"/>
    <property type="match status" value="1"/>
</dbReference>
<dbReference type="eggNOG" id="COG0840">
    <property type="taxonomic scope" value="Bacteria"/>
</dbReference>
<keyword evidence="4" id="KW-0472">Membrane</keyword>
<accession>A0A081C9B8</accession>
<dbReference type="InterPro" id="IPR004090">
    <property type="entry name" value="Chemotax_Me-accpt_rcpt"/>
</dbReference>
<dbReference type="STRING" id="1499967.U27_01072"/>
<dbReference type="GO" id="GO:0004888">
    <property type="term" value="F:transmembrane signaling receptor activity"/>
    <property type="evidence" value="ECO:0007669"/>
    <property type="project" value="InterPro"/>
</dbReference>